<dbReference type="Proteomes" id="UP000005808">
    <property type="component" value="Unassembled WGS sequence"/>
</dbReference>
<comment type="caution">
    <text evidence="2">The sequence shown here is derived from an EMBL/GenBank/DDBJ whole genome shotgun (WGS) entry which is preliminary data.</text>
</comment>
<reference evidence="2 3" key="1">
    <citation type="journal article" date="2012" name="J. Bacteriol.">
        <title>De Novo Genome Project of Cupriavidus basilensis OR16.</title>
        <authorList>
            <person name="Cserhati M."/>
            <person name="Kriszt B."/>
            <person name="Szoboszlay S."/>
            <person name="Toth A."/>
            <person name="Szabo I."/>
            <person name="Tancsics A."/>
            <person name="Nagy I."/>
            <person name="Horvath B."/>
            <person name="Nagy I."/>
            <person name="Kukolya J."/>
        </authorList>
    </citation>
    <scope>NUCLEOTIDE SEQUENCE [LARGE SCALE GENOMIC DNA]</scope>
    <source>
        <strain evidence="2 3">OR16</strain>
    </source>
</reference>
<protein>
    <submittedName>
        <fullName evidence="2">Uncharacterized protein</fullName>
    </submittedName>
</protein>
<evidence type="ECO:0000256" key="1">
    <source>
        <dbReference type="SAM" id="SignalP"/>
    </source>
</evidence>
<name>H1S926_9BURK</name>
<feature type="chain" id="PRO_5003553321" evidence="1">
    <location>
        <begin position="24"/>
        <end position="62"/>
    </location>
</feature>
<feature type="signal peptide" evidence="1">
    <location>
        <begin position="1"/>
        <end position="23"/>
    </location>
</feature>
<evidence type="ECO:0000313" key="2">
    <source>
        <dbReference type="EMBL" id="EHP40953.1"/>
    </source>
</evidence>
<sequence>MPSPARMASSSVALWISAWQAWANTPGATGRLSKPQNSSRMTRRIERISAANWPWDTRALGD</sequence>
<accession>H1S926</accession>
<dbReference type="AlphaFoldDB" id="H1S926"/>
<organism evidence="2 3">
    <name type="scientific">Cupriavidus basilensis OR16</name>
    <dbReference type="NCBI Taxonomy" id="1127483"/>
    <lineage>
        <taxon>Bacteria</taxon>
        <taxon>Pseudomonadati</taxon>
        <taxon>Pseudomonadota</taxon>
        <taxon>Betaproteobacteria</taxon>
        <taxon>Burkholderiales</taxon>
        <taxon>Burkholderiaceae</taxon>
        <taxon>Cupriavidus</taxon>
    </lineage>
</organism>
<proteinExistence type="predicted"/>
<dbReference type="EMBL" id="AHJE01000055">
    <property type="protein sequence ID" value="EHP40953.1"/>
    <property type="molecule type" value="Genomic_DNA"/>
</dbReference>
<evidence type="ECO:0000313" key="3">
    <source>
        <dbReference type="Proteomes" id="UP000005808"/>
    </source>
</evidence>
<gene>
    <name evidence="2" type="ORF">OR16_22538</name>
</gene>
<keyword evidence="1" id="KW-0732">Signal</keyword>